<dbReference type="RefSeq" id="WP_200351950.1">
    <property type="nucleotide sequence ID" value="NZ_BAABHZ010000006.1"/>
</dbReference>
<accession>A0A934VB95</accession>
<dbReference type="PANTHER" id="PTHR33747">
    <property type="entry name" value="UPF0225 PROTEIN SCO1677"/>
    <property type="match status" value="1"/>
</dbReference>
<dbReference type="EMBL" id="JAENIK010000011">
    <property type="protein sequence ID" value="MBK1817028.1"/>
    <property type="molecule type" value="Genomic_DNA"/>
</dbReference>
<dbReference type="PANTHER" id="PTHR33747:SF1">
    <property type="entry name" value="ADENYLATE CYCLASE-ASSOCIATED CAP C-TERMINAL DOMAIN-CONTAINING PROTEIN"/>
    <property type="match status" value="1"/>
</dbReference>
<organism evidence="2 3">
    <name type="scientific">Luteolibacter yonseiensis</name>
    <dbReference type="NCBI Taxonomy" id="1144680"/>
    <lineage>
        <taxon>Bacteria</taxon>
        <taxon>Pseudomonadati</taxon>
        <taxon>Verrucomicrobiota</taxon>
        <taxon>Verrucomicrobiia</taxon>
        <taxon>Verrucomicrobiales</taxon>
        <taxon>Verrucomicrobiaceae</taxon>
        <taxon>Luteolibacter</taxon>
    </lineage>
</organism>
<reference evidence="2" key="1">
    <citation type="submission" date="2021-01" db="EMBL/GenBank/DDBJ databases">
        <title>Modified the classification status of verrucomicrobia.</title>
        <authorList>
            <person name="Feng X."/>
        </authorList>
    </citation>
    <scope>NUCLEOTIDE SEQUENCE</scope>
    <source>
        <strain evidence="2">JCM 18052</strain>
    </source>
</reference>
<keyword evidence="3" id="KW-1185">Reference proteome</keyword>
<comment type="caution">
    <text evidence="2">The sequence shown here is derived from an EMBL/GenBank/DDBJ whole genome shotgun (WGS) entry which is preliminary data.</text>
</comment>
<name>A0A934VB95_9BACT</name>
<dbReference type="Proteomes" id="UP000600139">
    <property type="component" value="Unassembled WGS sequence"/>
</dbReference>
<dbReference type="InterPro" id="IPR032710">
    <property type="entry name" value="NTF2-like_dom_sf"/>
</dbReference>
<evidence type="ECO:0000313" key="2">
    <source>
        <dbReference type="EMBL" id="MBK1817028.1"/>
    </source>
</evidence>
<dbReference type="AlphaFoldDB" id="A0A934VB95"/>
<feature type="domain" description="YchJ-like middle NTF2-like" evidence="1">
    <location>
        <begin position="41"/>
        <end position="140"/>
    </location>
</feature>
<protein>
    <submittedName>
        <fullName evidence="2">SecC motif-containing protein</fullName>
    </submittedName>
</protein>
<dbReference type="InterPro" id="IPR048469">
    <property type="entry name" value="YchJ-like_M"/>
</dbReference>
<sequence>MNEATERPAGPRESSLCPCKSRETYANCCLPFHLGRAKPDTAEQLMRSRYSAFFFRLVDYLVSSHHPDTREKDLKTRLEEAIHEPNWRFLTILSSSKGGPDDKVGKVEFVAEYFEDGQPHELHERSRFKRHKGVWKYLDGKG</sequence>
<dbReference type="Gene3D" id="3.10.450.50">
    <property type="match status" value="1"/>
</dbReference>
<evidence type="ECO:0000313" key="3">
    <source>
        <dbReference type="Proteomes" id="UP000600139"/>
    </source>
</evidence>
<dbReference type="SUPFAM" id="SSF54427">
    <property type="entry name" value="NTF2-like"/>
    <property type="match status" value="1"/>
</dbReference>
<dbReference type="Pfam" id="PF17775">
    <property type="entry name" value="YchJ_M-like"/>
    <property type="match status" value="1"/>
</dbReference>
<proteinExistence type="predicted"/>
<gene>
    <name evidence="2" type="ORF">JIN84_15495</name>
</gene>
<evidence type="ECO:0000259" key="1">
    <source>
        <dbReference type="Pfam" id="PF17775"/>
    </source>
</evidence>